<evidence type="ECO:0000256" key="4">
    <source>
        <dbReference type="ARBA" id="ARBA00007540"/>
    </source>
</evidence>
<evidence type="ECO:0000256" key="5">
    <source>
        <dbReference type="ARBA" id="ARBA00016034"/>
    </source>
</evidence>
<dbReference type="Gene3D" id="3.30.470.30">
    <property type="entry name" value="DNA ligase/mRNA capping enzyme"/>
    <property type="match status" value="1"/>
</dbReference>
<dbReference type="AlphaFoldDB" id="K3W9X0"/>
<dbReference type="PANTHER" id="PTHR13403">
    <property type="entry name" value="SNURPORTIN1 RNUT1 PROTEIN RNA, U TRANSPORTER 1"/>
    <property type="match status" value="1"/>
</dbReference>
<evidence type="ECO:0000313" key="12">
    <source>
        <dbReference type="EnsemblProtists" id="PYU1_T001761"/>
    </source>
</evidence>
<evidence type="ECO:0000259" key="11">
    <source>
        <dbReference type="Pfam" id="PF21974"/>
    </source>
</evidence>
<evidence type="ECO:0000256" key="10">
    <source>
        <dbReference type="SAM" id="MobiDB-lite"/>
    </source>
</evidence>
<dbReference type="CDD" id="cd09232">
    <property type="entry name" value="Snurportin-1_C"/>
    <property type="match status" value="1"/>
</dbReference>
<dbReference type="SUPFAM" id="SSF56091">
    <property type="entry name" value="DNA ligase/mRNA capping enzyme, catalytic domain"/>
    <property type="match status" value="1"/>
</dbReference>
<reference evidence="13" key="2">
    <citation type="submission" date="2010-04" db="EMBL/GenBank/DDBJ databases">
        <authorList>
            <person name="Buell R."/>
            <person name="Hamilton J."/>
            <person name="Hostetler J."/>
        </authorList>
    </citation>
    <scope>NUCLEOTIDE SEQUENCE [LARGE SCALE GENOMIC DNA]</scope>
    <source>
        <strain evidence="13">DAOM:BR144</strain>
    </source>
</reference>
<evidence type="ECO:0000256" key="2">
    <source>
        <dbReference type="ARBA" id="ARBA00004123"/>
    </source>
</evidence>
<protein>
    <recommendedName>
        <fullName evidence="5">Snurportin-1</fullName>
    </recommendedName>
</protein>
<dbReference type="Pfam" id="PF21974">
    <property type="entry name" value="SPN1_m3Gcap_bd"/>
    <property type="match status" value="1"/>
</dbReference>
<keyword evidence="9" id="KW-0539">Nucleus</keyword>
<keyword evidence="7" id="KW-0963">Cytoplasm</keyword>
<evidence type="ECO:0000256" key="6">
    <source>
        <dbReference type="ARBA" id="ARBA00022448"/>
    </source>
</evidence>
<dbReference type="EnsemblProtists" id="PYU1_T001761">
    <property type="protein sequence ID" value="PYU1_T001761"/>
    <property type="gene ID" value="PYU1_G001760"/>
</dbReference>
<dbReference type="InParanoid" id="K3W9X0"/>
<evidence type="ECO:0000313" key="13">
    <source>
        <dbReference type="Proteomes" id="UP000019132"/>
    </source>
</evidence>
<dbReference type="OMA" id="TDWHVFA"/>
<evidence type="ECO:0000256" key="1">
    <source>
        <dbReference type="ARBA" id="ARBA00003975"/>
    </source>
</evidence>
<dbReference type="eggNOG" id="KOG3132">
    <property type="taxonomic scope" value="Eukaryota"/>
</dbReference>
<dbReference type="GO" id="GO:0005737">
    <property type="term" value="C:cytoplasm"/>
    <property type="evidence" value="ECO:0007669"/>
    <property type="project" value="UniProtKB-SubCell"/>
</dbReference>
<accession>K3W9X0</accession>
<comment type="function">
    <text evidence="1">Functions as an U snRNP-specific nuclear import adapter. Involved in the trimethylguanosine (m3G)-cap-dependent nuclear import of U snRNPs. Binds specifically to the terminal m3G-cap U snRNAs.</text>
</comment>
<evidence type="ECO:0000256" key="3">
    <source>
        <dbReference type="ARBA" id="ARBA00004496"/>
    </source>
</evidence>
<keyword evidence="6" id="KW-0813">Transport</keyword>
<dbReference type="EMBL" id="GL376634">
    <property type="status" value="NOT_ANNOTATED_CDS"/>
    <property type="molecule type" value="Genomic_DNA"/>
</dbReference>
<dbReference type="STRING" id="431595.K3W9X0"/>
<dbReference type="InterPro" id="IPR017336">
    <property type="entry name" value="Snurportin-1"/>
</dbReference>
<dbReference type="GO" id="GO:0003723">
    <property type="term" value="F:RNA binding"/>
    <property type="evidence" value="ECO:0007669"/>
    <property type="project" value="UniProtKB-KW"/>
</dbReference>
<dbReference type="GO" id="GO:0005634">
    <property type="term" value="C:nucleus"/>
    <property type="evidence" value="ECO:0007669"/>
    <property type="project" value="UniProtKB-SubCell"/>
</dbReference>
<feature type="compositionally biased region" description="Basic and acidic residues" evidence="10">
    <location>
        <begin position="95"/>
        <end position="104"/>
    </location>
</feature>
<dbReference type="PANTHER" id="PTHR13403:SF6">
    <property type="entry name" value="SNURPORTIN-1"/>
    <property type="match status" value="1"/>
</dbReference>
<keyword evidence="13" id="KW-1185">Reference proteome</keyword>
<dbReference type="GO" id="GO:0061015">
    <property type="term" value="P:snRNA import into nucleus"/>
    <property type="evidence" value="ECO:0007669"/>
    <property type="project" value="InterPro"/>
</dbReference>
<dbReference type="VEuPathDB" id="FungiDB:PYU1_G001760"/>
<proteinExistence type="inferred from homology"/>
<evidence type="ECO:0000256" key="7">
    <source>
        <dbReference type="ARBA" id="ARBA00022490"/>
    </source>
</evidence>
<feature type="domain" description="Snurportin-1 m3G cap-binding" evidence="11">
    <location>
        <begin position="110"/>
        <end position="291"/>
    </location>
</feature>
<dbReference type="HOGENOM" id="CLU_029665_1_0_1"/>
<organism evidence="12 13">
    <name type="scientific">Globisporangium ultimum (strain ATCC 200006 / CBS 805.95 / DAOM BR144)</name>
    <name type="common">Pythium ultimum</name>
    <dbReference type="NCBI Taxonomy" id="431595"/>
    <lineage>
        <taxon>Eukaryota</taxon>
        <taxon>Sar</taxon>
        <taxon>Stramenopiles</taxon>
        <taxon>Oomycota</taxon>
        <taxon>Peronosporomycetes</taxon>
        <taxon>Pythiales</taxon>
        <taxon>Pythiaceae</taxon>
        <taxon>Globisporangium</taxon>
    </lineage>
</organism>
<dbReference type="Proteomes" id="UP000019132">
    <property type="component" value="Unassembled WGS sequence"/>
</dbReference>
<name>K3W9X0_GLOUD</name>
<dbReference type="InterPro" id="IPR047857">
    <property type="entry name" value="Snurportin1_C"/>
</dbReference>
<evidence type="ECO:0000256" key="9">
    <source>
        <dbReference type="ARBA" id="ARBA00023242"/>
    </source>
</evidence>
<feature type="region of interest" description="Disordered" evidence="10">
    <location>
        <begin position="40"/>
        <end position="104"/>
    </location>
</feature>
<evidence type="ECO:0000256" key="8">
    <source>
        <dbReference type="ARBA" id="ARBA00022884"/>
    </source>
</evidence>
<sequence length="420" mass="47651">MMQKRTAVKNQQWMKDSVARRQAVLLQQRQARRDLALHARQLLTDDSSSGNEDGKSNRRNRRHRGSDASAAVDDGMEVSSTYANGGGDTQSKRKTREERVKQRREHFAKQLMVPEWMIDIPRDLNGKGSETGAGWYVLPRPEGKRCLVIANNGITVARIPSGSILKRFPSALPSGSHKTNASTESYCILDCIFHEHDSTFYVLDVMCWKGYLLYNCTTEFRLYWLRDKLSESTISTVSPANPYRFMPIPCYESDEHGICEAYSGTFPFLKDGLLFYMKVAHYELGLSPLVLVWKDANTSRYFVYTEKPNIVLRLDGANQFTTLEGITFFTADSDFVKQHELSEGDLAKFSFDHGYIDDDNKPCVAGLQFDKRCSPQRALADSWTKILFQYNARSGGVQIQHILEVAKTKAESNAEAVMED</sequence>
<comment type="subcellular location">
    <subcellularLocation>
        <location evidence="3">Cytoplasm</location>
    </subcellularLocation>
    <subcellularLocation>
        <location evidence="2">Nucleus</location>
    </subcellularLocation>
</comment>
<comment type="similarity">
    <text evidence="4">Belongs to the snurportin family.</text>
</comment>
<reference evidence="13" key="1">
    <citation type="journal article" date="2010" name="Genome Biol.">
        <title>Genome sequence of the necrotrophic plant pathogen Pythium ultimum reveals original pathogenicity mechanisms and effector repertoire.</title>
        <authorList>
            <person name="Levesque C.A."/>
            <person name="Brouwer H."/>
            <person name="Cano L."/>
            <person name="Hamilton J.P."/>
            <person name="Holt C."/>
            <person name="Huitema E."/>
            <person name="Raffaele S."/>
            <person name="Robideau G.P."/>
            <person name="Thines M."/>
            <person name="Win J."/>
            <person name="Zerillo M.M."/>
            <person name="Beakes G.W."/>
            <person name="Boore J.L."/>
            <person name="Busam D."/>
            <person name="Dumas B."/>
            <person name="Ferriera S."/>
            <person name="Fuerstenberg S.I."/>
            <person name="Gachon C.M."/>
            <person name="Gaulin E."/>
            <person name="Govers F."/>
            <person name="Grenville-Briggs L."/>
            <person name="Horner N."/>
            <person name="Hostetler J."/>
            <person name="Jiang R.H."/>
            <person name="Johnson J."/>
            <person name="Krajaejun T."/>
            <person name="Lin H."/>
            <person name="Meijer H.J."/>
            <person name="Moore B."/>
            <person name="Morris P."/>
            <person name="Phuntmart V."/>
            <person name="Puiu D."/>
            <person name="Shetty J."/>
            <person name="Stajich J.E."/>
            <person name="Tripathy S."/>
            <person name="Wawra S."/>
            <person name="van West P."/>
            <person name="Whitty B.R."/>
            <person name="Coutinho P.M."/>
            <person name="Henrissat B."/>
            <person name="Martin F."/>
            <person name="Thomas P.D."/>
            <person name="Tyler B.M."/>
            <person name="De Vries R.P."/>
            <person name="Kamoun S."/>
            <person name="Yandell M."/>
            <person name="Tisserat N."/>
            <person name="Buell C.R."/>
        </authorList>
    </citation>
    <scope>NUCLEOTIDE SEQUENCE</scope>
    <source>
        <strain evidence="13">DAOM:BR144</strain>
    </source>
</reference>
<reference evidence="12" key="3">
    <citation type="submission" date="2015-02" db="UniProtKB">
        <authorList>
            <consortium name="EnsemblProtists"/>
        </authorList>
    </citation>
    <scope>IDENTIFICATION</scope>
    <source>
        <strain evidence="12">DAOM BR144</strain>
    </source>
</reference>
<keyword evidence="8" id="KW-0694">RNA-binding</keyword>